<dbReference type="PANTHER" id="PTHR12049">
    <property type="entry name" value="PROTEIN ARGININE METHYLTRANSFERASE NDUFAF7, MITOCHONDRIAL"/>
    <property type="match status" value="1"/>
</dbReference>
<protein>
    <recommendedName>
        <fullName evidence="7">Protein arginine methyltransferase NDUFAF7</fullName>
        <ecNumber evidence="7">2.1.1.320</ecNumber>
    </recommendedName>
</protein>
<organism evidence="9 10">
    <name type="scientific">Schizopora paradoxa</name>
    <dbReference type="NCBI Taxonomy" id="27342"/>
    <lineage>
        <taxon>Eukaryota</taxon>
        <taxon>Fungi</taxon>
        <taxon>Dikarya</taxon>
        <taxon>Basidiomycota</taxon>
        <taxon>Agaricomycotina</taxon>
        <taxon>Agaricomycetes</taxon>
        <taxon>Hymenochaetales</taxon>
        <taxon>Schizoporaceae</taxon>
        <taxon>Schizopora</taxon>
    </lineage>
</organism>
<dbReference type="STRING" id="27342.A0A0H2S572"/>
<accession>A0A0H2S572</accession>
<dbReference type="InParanoid" id="A0A0H2S572"/>
<dbReference type="OrthoDB" id="17415at2759"/>
<sequence>MLVRDFIEDSLYNPHYGYFPKQATIFSNSDTMVDFSQIRNGNQFQELVAERYAGYGMDKAGPGRQIFHTPTELFRPYYGQAIAQCLVSEYLLKYFPYEDFNVYEIGAGNGTLATDILSFIQERYPEVYDRTHYTIIEISQSLVKQQLKRLQEHSCAKVVHKSVFRWDVREPAPCFMVAMEVVDNFAHDIVRYNMKTLEPFQTYVCIDNSGDFSLDYTKITDPLISSFLSLRHNLSHPLPLPTILQRFPRLRQLYGNMPFVSNLSPPEYVPTRLLSLLYTLRSQFPLHRLLLTDFSSLPDAVPGYNAPVVQTRFQNTMVACSSILVKQGFFDIFFPTDFERLRDMYENVLSQPPSFVGNASHTLPLPPPRPTPLWHSVSPLALGSEFFSSTPGNRRSPLDGTLSSSGLPVGQRRSGVFSHEEFMQTYADLDRTRLGNGENPLLDYYKNVKFLF</sequence>
<dbReference type="GO" id="GO:0032259">
    <property type="term" value="P:methylation"/>
    <property type="evidence" value="ECO:0007669"/>
    <property type="project" value="UniProtKB-KW"/>
</dbReference>
<comment type="catalytic activity">
    <reaction evidence="6 7">
        <text>L-arginyl-[protein] + 2 S-adenosyl-L-methionine = N(omega),N(omega)'-dimethyl-L-arginyl-[protein] + 2 S-adenosyl-L-homocysteine + 2 H(+)</text>
        <dbReference type="Rhea" id="RHEA:48108"/>
        <dbReference type="Rhea" id="RHEA-COMP:10532"/>
        <dbReference type="Rhea" id="RHEA-COMP:11992"/>
        <dbReference type="ChEBI" id="CHEBI:15378"/>
        <dbReference type="ChEBI" id="CHEBI:29965"/>
        <dbReference type="ChEBI" id="CHEBI:57856"/>
        <dbReference type="ChEBI" id="CHEBI:59789"/>
        <dbReference type="ChEBI" id="CHEBI:88221"/>
        <dbReference type="EC" id="2.1.1.320"/>
    </reaction>
</comment>
<evidence type="ECO:0000256" key="8">
    <source>
        <dbReference type="SAM" id="MobiDB-lite"/>
    </source>
</evidence>
<evidence type="ECO:0000256" key="3">
    <source>
        <dbReference type="ARBA" id="ARBA00022603"/>
    </source>
</evidence>
<dbReference type="InterPro" id="IPR029063">
    <property type="entry name" value="SAM-dependent_MTases_sf"/>
</dbReference>
<evidence type="ECO:0000256" key="7">
    <source>
        <dbReference type="RuleBase" id="RU364114"/>
    </source>
</evidence>
<reference evidence="9 10" key="1">
    <citation type="submission" date="2015-04" db="EMBL/GenBank/DDBJ databases">
        <title>Complete genome sequence of Schizopora paradoxa KUC8140, a cosmopolitan wood degrader in East Asia.</title>
        <authorList>
            <consortium name="DOE Joint Genome Institute"/>
            <person name="Min B."/>
            <person name="Park H."/>
            <person name="Jang Y."/>
            <person name="Kim J.-J."/>
            <person name="Kim K.H."/>
            <person name="Pangilinan J."/>
            <person name="Lipzen A."/>
            <person name="Riley R."/>
            <person name="Grigoriev I.V."/>
            <person name="Spatafora J.W."/>
            <person name="Choi I.-G."/>
        </authorList>
    </citation>
    <scope>NUCLEOTIDE SEQUENCE [LARGE SCALE GENOMIC DNA]</scope>
    <source>
        <strain evidence="9 10">KUC8140</strain>
    </source>
</reference>
<evidence type="ECO:0000313" key="10">
    <source>
        <dbReference type="Proteomes" id="UP000053477"/>
    </source>
</evidence>
<dbReference type="Pfam" id="PF02636">
    <property type="entry name" value="Methyltransf_28"/>
    <property type="match status" value="1"/>
</dbReference>
<keyword evidence="10" id="KW-1185">Reference proteome</keyword>
<dbReference type="Proteomes" id="UP000053477">
    <property type="component" value="Unassembled WGS sequence"/>
</dbReference>
<evidence type="ECO:0000256" key="1">
    <source>
        <dbReference type="ARBA" id="ARBA00004173"/>
    </source>
</evidence>
<evidence type="ECO:0000256" key="4">
    <source>
        <dbReference type="ARBA" id="ARBA00022679"/>
    </source>
</evidence>
<dbReference type="Gene3D" id="3.40.50.12710">
    <property type="match status" value="1"/>
</dbReference>
<dbReference type="AlphaFoldDB" id="A0A0H2S572"/>
<keyword evidence="4 7" id="KW-0808">Transferase</keyword>
<dbReference type="FunCoup" id="A0A0H2S572">
    <property type="interactions" value="25"/>
</dbReference>
<evidence type="ECO:0000256" key="2">
    <source>
        <dbReference type="ARBA" id="ARBA00005891"/>
    </source>
</evidence>
<dbReference type="GO" id="GO:0005739">
    <property type="term" value="C:mitochondrion"/>
    <property type="evidence" value="ECO:0007669"/>
    <property type="project" value="UniProtKB-SubCell"/>
</dbReference>
<comment type="similarity">
    <text evidence="2 7">Belongs to the NDUFAF7 family.</text>
</comment>
<comment type="subcellular location">
    <subcellularLocation>
        <location evidence="1 7">Mitochondrion</location>
    </subcellularLocation>
</comment>
<feature type="region of interest" description="Disordered" evidence="8">
    <location>
        <begin position="388"/>
        <end position="411"/>
    </location>
</feature>
<dbReference type="InterPro" id="IPR003788">
    <property type="entry name" value="NDUFAF7"/>
</dbReference>
<dbReference type="GO" id="GO:0035243">
    <property type="term" value="F:protein-arginine omega-N symmetric methyltransferase activity"/>
    <property type="evidence" value="ECO:0007669"/>
    <property type="project" value="UniProtKB-EC"/>
</dbReference>
<dbReference type="SUPFAM" id="SSF53335">
    <property type="entry name" value="S-adenosyl-L-methionine-dependent methyltransferases"/>
    <property type="match status" value="1"/>
</dbReference>
<dbReference type="PANTHER" id="PTHR12049:SF5">
    <property type="entry name" value="PROTEIN ARGININE METHYLTRANSFERASE NDUFAF7 HOMOLOG, MITOCHONDRIAL"/>
    <property type="match status" value="1"/>
</dbReference>
<evidence type="ECO:0000313" key="9">
    <source>
        <dbReference type="EMBL" id="KLO19074.1"/>
    </source>
</evidence>
<dbReference type="InterPro" id="IPR038375">
    <property type="entry name" value="NDUFAF7_sf"/>
</dbReference>
<dbReference type="EMBL" id="KQ085889">
    <property type="protein sequence ID" value="KLO19074.1"/>
    <property type="molecule type" value="Genomic_DNA"/>
</dbReference>
<keyword evidence="5 7" id="KW-0496">Mitochondrion</keyword>
<evidence type="ECO:0000256" key="6">
    <source>
        <dbReference type="ARBA" id="ARBA00048612"/>
    </source>
</evidence>
<proteinExistence type="inferred from homology"/>
<dbReference type="EC" id="2.1.1.320" evidence="7"/>
<comment type="function">
    <text evidence="7">Arginine methyltransferase involved in the assembly or stability of mitochondrial NADH:ubiquinone oxidoreductase complex (complex I).</text>
</comment>
<evidence type="ECO:0000256" key="5">
    <source>
        <dbReference type="ARBA" id="ARBA00023128"/>
    </source>
</evidence>
<gene>
    <name evidence="9" type="ORF">SCHPADRAFT_912878</name>
</gene>
<keyword evidence="3 7" id="KW-0489">Methyltransferase</keyword>
<name>A0A0H2S572_9AGAM</name>